<gene>
    <name evidence="8" type="ORF">Glove_437g41</name>
</gene>
<dbReference type="EMBL" id="PQFF01000385">
    <property type="protein sequence ID" value="RHZ53792.1"/>
    <property type="molecule type" value="Genomic_DNA"/>
</dbReference>
<accession>A0A397GS04</accession>
<evidence type="ECO:0000256" key="3">
    <source>
        <dbReference type="ARBA" id="ARBA00023125"/>
    </source>
</evidence>
<evidence type="ECO:0000313" key="9">
    <source>
        <dbReference type="Proteomes" id="UP000266861"/>
    </source>
</evidence>
<dbReference type="AlphaFoldDB" id="A0A397GS04"/>
<name>A0A397GS04_9GLOM</name>
<dbReference type="GO" id="GO:0005634">
    <property type="term" value="C:nucleus"/>
    <property type="evidence" value="ECO:0007669"/>
    <property type="project" value="UniProtKB-SubCell"/>
</dbReference>
<feature type="domain" description="Grh/CP2 DB" evidence="7">
    <location>
        <begin position="162"/>
        <end position="392"/>
    </location>
</feature>
<proteinExistence type="predicted"/>
<dbReference type="PANTHER" id="PTHR11037">
    <property type="entry name" value="TRANSCRIPTION FACTOR CP2"/>
    <property type="match status" value="1"/>
</dbReference>
<feature type="compositionally biased region" description="Low complexity" evidence="6">
    <location>
        <begin position="71"/>
        <end position="91"/>
    </location>
</feature>
<evidence type="ECO:0000256" key="6">
    <source>
        <dbReference type="SAM" id="MobiDB-lite"/>
    </source>
</evidence>
<dbReference type="InterPro" id="IPR007604">
    <property type="entry name" value="CP2"/>
</dbReference>
<feature type="compositionally biased region" description="Low complexity" evidence="6">
    <location>
        <begin position="138"/>
        <end position="150"/>
    </location>
</feature>
<keyword evidence="3" id="KW-0238">DNA-binding</keyword>
<dbReference type="Pfam" id="PF25416">
    <property type="entry name" value="GRHL1_C"/>
    <property type="match status" value="1"/>
</dbReference>
<keyword evidence="4" id="KW-0804">Transcription</keyword>
<dbReference type="GO" id="GO:0000978">
    <property type="term" value="F:RNA polymerase II cis-regulatory region sequence-specific DNA binding"/>
    <property type="evidence" value="ECO:0007669"/>
    <property type="project" value="TreeGrafter"/>
</dbReference>
<dbReference type="Proteomes" id="UP000266861">
    <property type="component" value="Unassembled WGS sequence"/>
</dbReference>
<evidence type="ECO:0000256" key="2">
    <source>
        <dbReference type="ARBA" id="ARBA00023015"/>
    </source>
</evidence>
<dbReference type="PANTHER" id="PTHR11037:SF20">
    <property type="entry name" value="PROTEIN GRAINYHEAD"/>
    <property type="match status" value="1"/>
</dbReference>
<reference evidence="8 9" key="1">
    <citation type="submission" date="2018-08" db="EMBL/GenBank/DDBJ databases">
        <title>Genome and evolution of the arbuscular mycorrhizal fungus Diversispora epigaea (formerly Glomus versiforme) and its bacterial endosymbionts.</title>
        <authorList>
            <person name="Sun X."/>
            <person name="Fei Z."/>
            <person name="Harrison M."/>
        </authorList>
    </citation>
    <scope>NUCLEOTIDE SEQUENCE [LARGE SCALE GENOMIC DNA]</scope>
    <source>
        <strain evidence="8 9">IT104</strain>
    </source>
</reference>
<evidence type="ECO:0000256" key="4">
    <source>
        <dbReference type="ARBA" id="ARBA00023163"/>
    </source>
</evidence>
<keyword evidence="5" id="KW-0539">Nucleus</keyword>
<feature type="region of interest" description="Disordered" evidence="6">
    <location>
        <begin position="69"/>
        <end position="161"/>
    </location>
</feature>
<dbReference type="PROSITE" id="PS51968">
    <property type="entry name" value="GRH_CP2_DB"/>
    <property type="match status" value="1"/>
</dbReference>
<organism evidence="8 9">
    <name type="scientific">Diversispora epigaea</name>
    <dbReference type="NCBI Taxonomy" id="1348612"/>
    <lineage>
        <taxon>Eukaryota</taxon>
        <taxon>Fungi</taxon>
        <taxon>Fungi incertae sedis</taxon>
        <taxon>Mucoromycota</taxon>
        <taxon>Glomeromycotina</taxon>
        <taxon>Glomeromycetes</taxon>
        <taxon>Diversisporales</taxon>
        <taxon>Diversisporaceae</taxon>
        <taxon>Diversispora</taxon>
    </lineage>
</organism>
<keyword evidence="9" id="KW-1185">Reference proteome</keyword>
<dbReference type="STRING" id="1348612.A0A397GS04"/>
<comment type="subcellular location">
    <subcellularLocation>
        <location evidence="1">Nucleus</location>
    </subcellularLocation>
</comment>
<evidence type="ECO:0000256" key="5">
    <source>
        <dbReference type="ARBA" id="ARBA00023242"/>
    </source>
</evidence>
<dbReference type="GO" id="GO:0001228">
    <property type="term" value="F:DNA-binding transcription activator activity, RNA polymerase II-specific"/>
    <property type="evidence" value="ECO:0007669"/>
    <property type="project" value="TreeGrafter"/>
</dbReference>
<evidence type="ECO:0000256" key="1">
    <source>
        <dbReference type="ARBA" id="ARBA00004123"/>
    </source>
</evidence>
<dbReference type="InterPro" id="IPR040167">
    <property type="entry name" value="TF_CP2-like"/>
</dbReference>
<keyword evidence="2" id="KW-0805">Transcription regulation</keyword>
<feature type="compositionally biased region" description="Low complexity" evidence="6">
    <location>
        <begin position="116"/>
        <end position="125"/>
    </location>
</feature>
<dbReference type="InterPro" id="IPR057520">
    <property type="entry name" value="GRHL1/CP2_C"/>
</dbReference>
<dbReference type="Pfam" id="PF04516">
    <property type="entry name" value="CP2"/>
    <property type="match status" value="1"/>
</dbReference>
<dbReference type="OrthoDB" id="7680836at2759"/>
<sequence length="539" mass="60641">MLPVASHMHSNYNSFHHFGTAGGYPPHAIRYHPEVYSPTTFSPPPPPPTYKPEIHENHSNPPLMNHNQLMPSTTLPSVSPVPVSSQPSLSPITSLNGGNNGNDYHMSHHMQHHHNNAPNAAFHHSPPLEHAQQPNQEVSNYSSSVTSVSMPSPPASIPPSSSNLRYEIILEAPTAAAQRIDETPMTYLNKGQYYGIVLQDQERFDGELTSTVKVMFHDDAHRKMASTYWSFWLTQQASPKTARAIDIDKAASTGINNVETKTFDRVQFRWHGKKGAKIFIRFNCLSTDFSRIKGVKGIPLRIHVETKYENSGTSTNIEKSFAKVKLFRDKGAERKNKDDQKHLEKMVEKMRGKSSQEPTSPMIMMYAPPNPMTVFTESTGNNDASDDEEVQSLSETLNSLDPEVEGGELMTLQLGKRRRFSMGPDFLEPLDCDPTYIPHLRKRRAVLCIYVKLPGESAYRAVYLNHLTVQDLIAKLTDKLSEKIDLQGQSITNIIRCSTKRNITVRFDDESVHQIEDEQDMEVEVQGGQDGTLHLTLKY</sequence>
<protein>
    <recommendedName>
        <fullName evidence="7">Grh/CP2 DB domain-containing protein</fullName>
    </recommendedName>
</protein>
<comment type="caution">
    <text evidence="8">The sequence shown here is derived from an EMBL/GenBank/DDBJ whole genome shotgun (WGS) entry which is preliminary data.</text>
</comment>
<evidence type="ECO:0000313" key="8">
    <source>
        <dbReference type="EMBL" id="RHZ53792.1"/>
    </source>
</evidence>
<evidence type="ECO:0000259" key="7">
    <source>
        <dbReference type="PROSITE" id="PS51968"/>
    </source>
</evidence>